<evidence type="ECO:0000256" key="1">
    <source>
        <dbReference type="SAM" id="MobiDB-lite"/>
    </source>
</evidence>
<dbReference type="EMBL" id="UGUU01000002">
    <property type="protein sequence ID" value="SUE95848.1"/>
    <property type="molecule type" value="Genomic_DNA"/>
</dbReference>
<proteinExistence type="predicted"/>
<evidence type="ECO:0000313" key="3">
    <source>
        <dbReference type="EMBL" id="SUE95848.1"/>
    </source>
</evidence>
<feature type="region of interest" description="Disordered" evidence="1">
    <location>
        <begin position="243"/>
        <end position="276"/>
    </location>
</feature>
<reference evidence="3 4" key="1">
    <citation type="submission" date="2018-06" db="EMBL/GenBank/DDBJ databases">
        <authorList>
            <consortium name="Pathogen Informatics"/>
            <person name="Doyle S."/>
        </authorList>
    </citation>
    <scope>NUCLEOTIDE SEQUENCE [LARGE SCALE GENOMIC DNA]</scope>
    <source>
        <strain evidence="3 4">NCTC10899</strain>
    </source>
</reference>
<protein>
    <recommendedName>
        <fullName evidence="2">Bacteriophage T4 Gp32 single-stranded DNA-binding domain-containing protein</fullName>
    </recommendedName>
</protein>
<accession>A0A379PPV1</accession>
<dbReference type="InterPro" id="IPR012339">
    <property type="entry name" value="Phage_T4_Gp32_ssDNA-bd"/>
</dbReference>
<dbReference type="Gene3D" id="3.90.198.10">
    <property type="entry name" value="Replication Fork Single-Stranded Dna Binding Protein"/>
    <property type="match status" value="1"/>
</dbReference>
<dbReference type="InterPro" id="IPR044947">
    <property type="entry name" value="Phage_T4_Gp32_ssDNA-bd_sf"/>
</dbReference>
<evidence type="ECO:0000313" key="4">
    <source>
        <dbReference type="Proteomes" id="UP000254260"/>
    </source>
</evidence>
<dbReference type="OrthoDB" id="7062035at2"/>
<organism evidence="3 4">
    <name type="scientific">Ectopseudomonas mendocina</name>
    <name type="common">Pseudomonas mendocina</name>
    <dbReference type="NCBI Taxonomy" id="300"/>
    <lineage>
        <taxon>Bacteria</taxon>
        <taxon>Pseudomonadati</taxon>
        <taxon>Pseudomonadota</taxon>
        <taxon>Gammaproteobacteria</taxon>
        <taxon>Pseudomonadales</taxon>
        <taxon>Pseudomonadaceae</taxon>
        <taxon>Ectopseudomonas</taxon>
    </lineage>
</organism>
<dbReference type="Pfam" id="PF08804">
    <property type="entry name" value="gp32"/>
    <property type="match status" value="1"/>
</dbReference>
<dbReference type="RefSeq" id="WP_115292707.1">
    <property type="nucleotide sequence ID" value="NZ_UGUU01000002.1"/>
</dbReference>
<gene>
    <name evidence="3" type="ORF">NCTC10899_05089</name>
</gene>
<dbReference type="GO" id="GO:0003697">
    <property type="term" value="F:single-stranded DNA binding"/>
    <property type="evidence" value="ECO:0007669"/>
    <property type="project" value="InterPro"/>
</dbReference>
<dbReference type="Proteomes" id="UP000254260">
    <property type="component" value="Unassembled WGS sequence"/>
</dbReference>
<sequence>MDIQALIAAKQKEMAAKKMRQNTLKPAAGDHKYRILPSWRGGDDRQFWHDFGMHFIKTPNSGDKPEAVYICAEKTYGKPCEVCEAIKKSISVCDDDKMTEQLKKAGSAQRYLMNVLHLTGPEPKKVQIMEVGQGVFEDICNLIGEYGDITDLENGIDVKIKRDGSGLDTSYSVLPAAKSQTVDKAVLKDLQNLDQFVAQENPAGQNKALAAVGGIIGILPPASSKPAVGGSSRAALADMSDADDADYAPVTPGKSASATTVSDDDLDELDALLADS</sequence>
<feature type="domain" description="Bacteriophage T4 Gp32 single-stranded DNA-binding" evidence="2">
    <location>
        <begin position="46"/>
        <end position="202"/>
    </location>
</feature>
<evidence type="ECO:0000259" key="2">
    <source>
        <dbReference type="Pfam" id="PF08804"/>
    </source>
</evidence>
<name>A0A379PPV1_ECTME</name>
<dbReference type="AlphaFoldDB" id="A0A379PPV1"/>